<keyword evidence="1" id="KW-1133">Transmembrane helix</keyword>
<name>A0ABU7YNQ3_9GAMM</name>
<keyword evidence="1" id="KW-0472">Membrane</keyword>
<comment type="caution">
    <text evidence="2">The sequence shown here is derived from an EMBL/GenBank/DDBJ whole genome shotgun (WGS) entry which is preliminary data.</text>
</comment>
<dbReference type="EMBL" id="JAXGFO010000012">
    <property type="protein sequence ID" value="MEG3156995.1"/>
    <property type="molecule type" value="Genomic_DNA"/>
</dbReference>
<evidence type="ECO:0000313" key="3">
    <source>
        <dbReference type="Proteomes" id="UP001334501"/>
    </source>
</evidence>
<keyword evidence="3" id="KW-1185">Reference proteome</keyword>
<accession>A0ABU7YNQ3</accession>
<feature type="transmembrane region" description="Helical" evidence="1">
    <location>
        <begin position="33"/>
        <end position="55"/>
    </location>
</feature>
<keyword evidence="1" id="KW-0812">Transmembrane</keyword>
<sequence>MSLWMLAATIAALLLLATIRVEGGRTNRLLVPGLLLGGLVAVVALGLGASATGYYPGSRALRLAKQVGIDLTDAARDPDVRRIILVEGSSYTARGLDGAMLGRLLTRGSGTKTSVVQMSLDGANHFERSWLLGIALDQLEPADRTALAGKDLTLLLEIQRGYDVAPLNGFVRNLRTWRTYAYMTPGNTWDGLRAVGSLGATAPESIASLLPPAVEHAAVNAMGIGMARRGEQLASVKPARGYQPLKTSKRGYSHGRGMADVLAAARAMADAPAAPVEAMPWIQDIRLPRYRAMLGDLVDSAAFFAVPSTETADLQYVHQFCAQVDDLPCIEYRDPALLKRLQRKPDWNDARHMRVSGAEKFTRWFARRYMRDVVAGTNG</sequence>
<dbReference type="RefSeq" id="WP_412699264.1">
    <property type="nucleotide sequence ID" value="NZ_JAXGFO010000012.1"/>
</dbReference>
<reference evidence="2 3" key="1">
    <citation type="journal article" date="2017" name="Curr. Microbiol.">
        <title>Lysobacter zhanggongensis sp. nov. Isolated from a Pit Mud.</title>
        <authorList>
            <person name="Zhang X.F."/>
            <person name="Wang H.H."/>
            <person name="Sun X.Y."/>
            <person name="Pan C.M."/>
        </authorList>
    </citation>
    <scope>NUCLEOTIDE SEQUENCE [LARGE SCALE GENOMIC DNA]</scope>
    <source>
        <strain evidence="2 3">ZGLJ7-1</strain>
    </source>
</reference>
<gene>
    <name evidence="2" type="ORF">SNE33_03665</name>
</gene>
<dbReference type="Proteomes" id="UP001334501">
    <property type="component" value="Unassembled WGS sequence"/>
</dbReference>
<organism evidence="2 3">
    <name type="scientific">Lysobacter zhanggongensis</name>
    <dbReference type="NCBI Taxonomy" id="1774951"/>
    <lineage>
        <taxon>Bacteria</taxon>
        <taxon>Pseudomonadati</taxon>
        <taxon>Pseudomonadota</taxon>
        <taxon>Gammaproteobacteria</taxon>
        <taxon>Lysobacterales</taxon>
        <taxon>Lysobacteraceae</taxon>
        <taxon>Lysobacter</taxon>
    </lineage>
</organism>
<proteinExistence type="predicted"/>
<protein>
    <submittedName>
        <fullName evidence="2">Uncharacterized protein</fullName>
    </submittedName>
</protein>
<evidence type="ECO:0000256" key="1">
    <source>
        <dbReference type="SAM" id="Phobius"/>
    </source>
</evidence>
<evidence type="ECO:0000313" key="2">
    <source>
        <dbReference type="EMBL" id="MEG3156995.1"/>
    </source>
</evidence>